<dbReference type="AlphaFoldDB" id="A0AAP0Q683"/>
<feature type="compositionally biased region" description="Basic and acidic residues" evidence="1">
    <location>
        <begin position="7"/>
        <end position="18"/>
    </location>
</feature>
<protein>
    <submittedName>
        <fullName evidence="2">Uncharacterized protein</fullName>
    </submittedName>
</protein>
<dbReference type="EMBL" id="JBBNAF010000001">
    <property type="protein sequence ID" value="KAK9168428.1"/>
    <property type="molecule type" value="Genomic_DNA"/>
</dbReference>
<gene>
    <name evidence="2" type="ORF">Syun_000568</name>
</gene>
<accession>A0AAP0Q683</accession>
<feature type="region of interest" description="Disordered" evidence="1">
    <location>
        <begin position="1"/>
        <end position="20"/>
    </location>
</feature>
<dbReference type="Proteomes" id="UP001420932">
    <property type="component" value="Unassembled WGS sequence"/>
</dbReference>
<sequence length="80" mass="8765">MHTTHTTHKEEGGGHEGIVEGWRCRCGQPATTTLQQANDSGYEDGPAGQRADEGSGSEEPLTQTASRDSEQRRDQRHRCS</sequence>
<comment type="caution">
    <text evidence="2">The sequence shown here is derived from an EMBL/GenBank/DDBJ whole genome shotgun (WGS) entry which is preliminary data.</text>
</comment>
<evidence type="ECO:0000313" key="2">
    <source>
        <dbReference type="EMBL" id="KAK9168428.1"/>
    </source>
</evidence>
<feature type="region of interest" description="Disordered" evidence="1">
    <location>
        <begin position="35"/>
        <end position="80"/>
    </location>
</feature>
<name>A0AAP0Q683_9MAGN</name>
<proteinExistence type="predicted"/>
<evidence type="ECO:0000256" key="1">
    <source>
        <dbReference type="SAM" id="MobiDB-lite"/>
    </source>
</evidence>
<organism evidence="2 3">
    <name type="scientific">Stephania yunnanensis</name>
    <dbReference type="NCBI Taxonomy" id="152371"/>
    <lineage>
        <taxon>Eukaryota</taxon>
        <taxon>Viridiplantae</taxon>
        <taxon>Streptophyta</taxon>
        <taxon>Embryophyta</taxon>
        <taxon>Tracheophyta</taxon>
        <taxon>Spermatophyta</taxon>
        <taxon>Magnoliopsida</taxon>
        <taxon>Ranunculales</taxon>
        <taxon>Menispermaceae</taxon>
        <taxon>Menispermoideae</taxon>
        <taxon>Cissampelideae</taxon>
        <taxon>Stephania</taxon>
    </lineage>
</organism>
<keyword evidence="3" id="KW-1185">Reference proteome</keyword>
<reference evidence="2 3" key="1">
    <citation type="submission" date="2024-01" db="EMBL/GenBank/DDBJ databases">
        <title>Genome assemblies of Stephania.</title>
        <authorList>
            <person name="Yang L."/>
        </authorList>
    </citation>
    <scope>NUCLEOTIDE SEQUENCE [LARGE SCALE GENOMIC DNA]</scope>
    <source>
        <strain evidence="2">YNDBR</strain>
        <tissue evidence="2">Leaf</tissue>
    </source>
</reference>
<evidence type="ECO:0000313" key="3">
    <source>
        <dbReference type="Proteomes" id="UP001420932"/>
    </source>
</evidence>